<dbReference type="InterPro" id="IPR006311">
    <property type="entry name" value="TAT_signal"/>
</dbReference>
<feature type="compositionally biased region" description="Pro residues" evidence="1">
    <location>
        <begin position="55"/>
        <end position="72"/>
    </location>
</feature>
<organism evidence="3">
    <name type="scientific">uncultured bacterium A1Q1_fos_1880</name>
    <dbReference type="NCBI Taxonomy" id="1256556"/>
    <lineage>
        <taxon>Bacteria</taxon>
        <taxon>environmental samples</taxon>
    </lineage>
</organism>
<feature type="signal peptide" evidence="2">
    <location>
        <begin position="1"/>
        <end position="36"/>
    </location>
</feature>
<sequence length="210" mass="22472">MTQLPNHSTSAHQPRRLSRRTFLYSLATALSGALLAACGPPRSNNRANVAFGPQATPPAALPSPVPATPPTAPTDELPLAQFLALSAVLTGVPTLNPELGRIYLQSLQASPDFTVTVPELYDQAGFRADAPPPTIAMLESTGLFTQEATRTLADRIIELWYTGVYTNAQGEATVATYVDALAWQTLAFTKPTTICGYPGFWSEAWEAVLD</sequence>
<protein>
    <submittedName>
        <fullName evidence="3">Uncharacterized protein</fullName>
    </submittedName>
</protein>
<dbReference type="Pfam" id="PF12318">
    <property type="entry name" value="FAD-SLDH"/>
    <property type="match status" value="1"/>
</dbReference>
<keyword evidence="2" id="KW-0732">Signal</keyword>
<reference evidence="3" key="1">
    <citation type="submission" date="2012-09" db="EMBL/GenBank/DDBJ databases">
        <title>Metagenomic Characterization of a Microbial Community in Wastewater Detects High Levels of Antibiotic Resistance.</title>
        <authorList>
            <person name="Abrams M."/>
            <person name="Caldwell A."/>
            <person name="Vandaei E."/>
            <person name="Lee W."/>
            <person name="Perrott J."/>
            <person name="Khan S.Y."/>
            <person name="Ta J."/>
            <person name="Romero D."/>
            <person name="Nguyen V."/>
            <person name="Pourmand N."/>
            <person name="Ouverney C.C."/>
        </authorList>
    </citation>
    <scope>NUCLEOTIDE SEQUENCE</scope>
</reference>
<proteinExistence type="predicted"/>
<name>L7VZB7_9BACT</name>
<feature type="chain" id="PRO_5003984872" evidence="2">
    <location>
        <begin position="37"/>
        <end position="210"/>
    </location>
</feature>
<evidence type="ECO:0000313" key="3">
    <source>
        <dbReference type="EMBL" id="AGC71485.1"/>
    </source>
</evidence>
<evidence type="ECO:0000256" key="1">
    <source>
        <dbReference type="SAM" id="MobiDB-lite"/>
    </source>
</evidence>
<evidence type="ECO:0000256" key="2">
    <source>
        <dbReference type="SAM" id="SignalP"/>
    </source>
</evidence>
<dbReference type="AlphaFoldDB" id="L7VZB7"/>
<feature type="region of interest" description="Disordered" evidence="1">
    <location>
        <begin position="46"/>
        <end position="73"/>
    </location>
</feature>
<dbReference type="EMBL" id="JX649874">
    <property type="protein sequence ID" value="AGC71485.1"/>
    <property type="molecule type" value="Genomic_DNA"/>
</dbReference>
<dbReference type="InterPro" id="IPR024651">
    <property type="entry name" value="FAD-SLDH_ssu"/>
</dbReference>
<accession>L7VZB7</accession>
<dbReference type="PROSITE" id="PS51318">
    <property type="entry name" value="TAT"/>
    <property type="match status" value="1"/>
</dbReference>